<gene>
    <name evidence="5" type="ORF">ACFSQ6_14925</name>
</gene>
<name>A0ABW5UFJ5_9SPHI</name>
<keyword evidence="2" id="KW-0119">Carbohydrate metabolism</keyword>
<keyword evidence="6" id="KW-1185">Reference proteome</keyword>
<dbReference type="Proteomes" id="UP001597418">
    <property type="component" value="Unassembled WGS sequence"/>
</dbReference>
<comment type="caution">
    <text evidence="5">The sequence shown here is derived from an EMBL/GenBank/DDBJ whole genome shotgun (WGS) entry which is preliminary data.</text>
</comment>
<dbReference type="Pfam" id="PF00331">
    <property type="entry name" value="Glyco_hydro_10"/>
    <property type="match status" value="1"/>
</dbReference>
<sequence length="564" mass="62149">MMNIITRLCTKVVIALIAALPFIGCVKYEARIFDVDKPQSIFDQEALDALVTLRSVTGTDPASHPTLGAEIALSAVGANHSLYRLMQEHMNEISITTSVYPVNVFNAEGSANLTALSQALELNSQTENPLKVHFGHLLWHENQFSTFLNSLIADIYIPGESGTDVVHDFEDDELGHSFPMIGSGSNAVVNDPNGETGKVLNIKGPQTFPQIRINLPEGRTVGDYKNVMIDFKGDGCCGYYGAGMRLGISAEAEDVNLGQYGSPASFGITINSWGRGLINLPLANLNLTSDQKAWTSFVLTIGSATGSADYYMDNIKMDWELEGQTIVKTPEERKTIFTTELEKWINATAEAGKDKVSSWSVAYQPIDDTDPSQLRSGVGRALPANTFYWQDYLGKDYAAIAIKQLLQQANSQDKFFITETNLLNNSAKLEALMDFIQHTEKQGAPIHGIVSELDLQLNSDKSHVENLFKSLAATNKLIKVAVRIQTGNTVQQTTNAQYTEQENMYKWLVQSYMEHIPRERRAGILFTSPTDAANQTVASGLWTNNAGYQRKPAYRGVLEALQNQ</sequence>
<evidence type="ECO:0000313" key="6">
    <source>
        <dbReference type="Proteomes" id="UP001597418"/>
    </source>
</evidence>
<proteinExistence type="predicted"/>
<reference evidence="6" key="1">
    <citation type="journal article" date="2019" name="Int. J. Syst. Evol. Microbiol.">
        <title>The Global Catalogue of Microorganisms (GCM) 10K type strain sequencing project: providing services to taxonomists for standard genome sequencing and annotation.</title>
        <authorList>
            <consortium name="The Broad Institute Genomics Platform"/>
            <consortium name="The Broad Institute Genome Sequencing Center for Infectious Disease"/>
            <person name="Wu L."/>
            <person name="Ma J."/>
        </authorList>
    </citation>
    <scope>NUCLEOTIDE SEQUENCE [LARGE SCALE GENOMIC DNA]</scope>
    <source>
        <strain evidence="6">KCTC 42247</strain>
    </source>
</reference>
<dbReference type="Gene3D" id="3.20.20.80">
    <property type="entry name" value="Glycosidases"/>
    <property type="match status" value="1"/>
</dbReference>
<evidence type="ECO:0000256" key="1">
    <source>
        <dbReference type="ARBA" id="ARBA00022801"/>
    </source>
</evidence>
<keyword evidence="3" id="KW-0624">Polysaccharide degradation</keyword>
<organism evidence="5 6">
    <name type="scientific">Sphingobacterium populi</name>
    <dbReference type="NCBI Taxonomy" id="1812824"/>
    <lineage>
        <taxon>Bacteria</taxon>
        <taxon>Pseudomonadati</taxon>
        <taxon>Bacteroidota</taxon>
        <taxon>Sphingobacteriia</taxon>
        <taxon>Sphingobacteriales</taxon>
        <taxon>Sphingobacteriaceae</taxon>
        <taxon>Sphingobacterium</taxon>
    </lineage>
</organism>
<evidence type="ECO:0000259" key="4">
    <source>
        <dbReference type="SMART" id="SM00633"/>
    </source>
</evidence>
<dbReference type="SUPFAM" id="SSF51445">
    <property type="entry name" value="(Trans)glycosidases"/>
    <property type="match status" value="1"/>
</dbReference>
<evidence type="ECO:0000256" key="3">
    <source>
        <dbReference type="ARBA" id="ARBA00023326"/>
    </source>
</evidence>
<dbReference type="SMART" id="SM00633">
    <property type="entry name" value="Glyco_10"/>
    <property type="match status" value="1"/>
</dbReference>
<feature type="domain" description="GH10" evidence="4">
    <location>
        <begin position="302"/>
        <end position="561"/>
    </location>
</feature>
<dbReference type="InterPro" id="IPR017853">
    <property type="entry name" value="GH"/>
</dbReference>
<dbReference type="RefSeq" id="WP_066752423.1">
    <property type="nucleotide sequence ID" value="NZ_JBHUMB010000014.1"/>
</dbReference>
<accession>A0ABW5UFJ5</accession>
<evidence type="ECO:0000313" key="5">
    <source>
        <dbReference type="EMBL" id="MFD2744689.1"/>
    </source>
</evidence>
<keyword evidence="1" id="KW-0378">Hydrolase</keyword>
<evidence type="ECO:0000256" key="2">
    <source>
        <dbReference type="ARBA" id="ARBA00023277"/>
    </source>
</evidence>
<dbReference type="EMBL" id="JBHUMB010000014">
    <property type="protein sequence ID" value="MFD2744689.1"/>
    <property type="molecule type" value="Genomic_DNA"/>
</dbReference>
<dbReference type="InterPro" id="IPR001000">
    <property type="entry name" value="GH10_dom"/>
</dbReference>
<protein>
    <submittedName>
        <fullName evidence="5">Endo-1,4-beta-xylanase</fullName>
    </submittedName>
</protein>